<feature type="transmembrane region" description="Helical" evidence="5">
    <location>
        <begin position="167"/>
        <end position="192"/>
    </location>
</feature>
<keyword evidence="8" id="KW-1185">Reference proteome</keyword>
<feature type="transmembrane region" description="Helical" evidence="5">
    <location>
        <begin position="81"/>
        <end position="100"/>
    </location>
</feature>
<feature type="transmembrane region" description="Helical" evidence="5">
    <location>
        <begin position="316"/>
        <end position="339"/>
    </location>
</feature>
<sequence length="481" mass="52689">MGKLHQIHTSISCSFSSLLAGLLYVWPSYTLELFKDSHTTLLTAPMTDVESSLLGSLPPLGAMVGTALTGVVIGKFGRQRGGMLLGLPFVVSWAMINFSSTSTMILIGRFIGGIGCGPAFVYGPMYISEIAEKSIRGTLASVPITLYCIGIQMSYILGWYLTYRYVVWMNLACSVLGVALLMTVTESPVYLLRQNREEDARLAIAHYRGESPKSKIVLEELSQLKQQITPAVELIVMNIEDNPNTEEAEKEKLNTDDESPEMKTTMSSLKLLFLSPSSRRGFIVVGLCLVLQVLMGVLPVQVYAKQIFTQAAPSLSSNFCCVMLAMVLLVGSLSSLVMADKFGRKFLLVTSSILVALCVSSMGIFLQTGIVPPWVTAVLILVYCCSFMLGAGSIPFVLIGECFMPEVQSLATVLLIELAWLSNFSIVGVFPFMIKYIGIHGSFYTFACCAVSNSFISYFLVPETKGLTKDQIQEKLLRRKK</sequence>
<evidence type="ECO:0000256" key="2">
    <source>
        <dbReference type="ARBA" id="ARBA00022692"/>
    </source>
</evidence>
<feature type="transmembrane region" description="Helical" evidence="5">
    <location>
        <begin position="7"/>
        <end position="26"/>
    </location>
</feature>
<name>A0A8S3WCB3_PARAO</name>
<organism evidence="7 8">
    <name type="scientific">Parnassius apollo</name>
    <name type="common">Apollo butterfly</name>
    <name type="synonym">Papilio apollo</name>
    <dbReference type="NCBI Taxonomy" id="110799"/>
    <lineage>
        <taxon>Eukaryota</taxon>
        <taxon>Metazoa</taxon>
        <taxon>Ecdysozoa</taxon>
        <taxon>Arthropoda</taxon>
        <taxon>Hexapoda</taxon>
        <taxon>Insecta</taxon>
        <taxon>Pterygota</taxon>
        <taxon>Neoptera</taxon>
        <taxon>Endopterygota</taxon>
        <taxon>Lepidoptera</taxon>
        <taxon>Glossata</taxon>
        <taxon>Ditrysia</taxon>
        <taxon>Papilionoidea</taxon>
        <taxon>Papilionidae</taxon>
        <taxon>Parnassiinae</taxon>
        <taxon>Parnassini</taxon>
        <taxon>Parnassius</taxon>
        <taxon>Parnassius</taxon>
    </lineage>
</organism>
<gene>
    <name evidence="7" type="ORF">PAPOLLO_LOCUS4570</name>
</gene>
<dbReference type="InterPro" id="IPR005828">
    <property type="entry name" value="MFS_sugar_transport-like"/>
</dbReference>
<feature type="transmembrane region" description="Helical" evidence="5">
    <location>
        <begin position="443"/>
        <end position="461"/>
    </location>
</feature>
<evidence type="ECO:0000259" key="6">
    <source>
        <dbReference type="PROSITE" id="PS50850"/>
    </source>
</evidence>
<dbReference type="AlphaFoldDB" id="A0A8S3WCB3"/>
<keyword evidence="3 5" id="KW-1133">Transmembrane helix</keyword>
<feature type="transmembrane region" description="Helical" evidence="5">
    <location>
        <begin position="106"/>
        <end position="127"/>
    </location>
</feature>
<dbReference type="Proteomes" id="UP000691718">
    <property type="component" value="Unassembled WGS sequence"/>
</dbReference>
<feature type="transmembrane region" description="Helical" evidence="5">
    <location>
        <begin position="374"/>
        <end position="398"/>
    </location>
</feature>
<feature type="transmembrane region" description="Helical" evidence="5">
    <location>
        <begin position="282"/>
        <end position="304"/>
    </location>
</feature>
<proteinExistence type="predicted"/>
<comment type="caution">
    <text evidence="7">The sequence shown here is derived from an EMBL/GenBank/DDBJ whole genome shotgun (WGS) entry which is preliminary data.</text>
</comment>
<protein>
    <submittedName>
        <fullName evidence="7">(apollo) hypothetical protein</fullName>
    </submittedName>
</protein>
<dbReference type="Pfam" id="PF00083">
    <property type="entry name" value="Sugar_tr"/>
    <property type="match status" value="2"/>
</dbReference>
<feature type="transmembrane region" description="Helical" evidence="5">
    <location>
        <begin position="346"/>
        <end position="368"/>
    </location>
</feature>
<dbReference type="InterPro" id="IPR020846">
    <property type="entry name" value="MFS_dom"/>
</dbReference>
<accession>A0A8S3WCB3</accession>
<feature type="domain" description="Major facilitator superfamily (MFS) profile" evidence="6">
    <location>
        <begin position="1"/>
        <end position="465"/>
    </location>
</feature>
<evidence type="ECO:0000256" key="1">
    <source>
        <dbReference type="ARBA" id="ARBA00004141"/>
    </source>
</evidence>
<comment type="subcellular location">
    <subcellularLocation>
        <location evidence="1">Membrane</location>
        <topology evidence="1">Multi-pass membrane protein</topology>
    </subcellularLocation>
</comment>
<evidence type="ECO:0000256" key="3">
    <source>
        <dbReference type="ARBA" id="ARBA00022989"/>
    </source>
</evidence>
<dbReference type="PROSITE" id="PS50850">
    <property type="entry name" value="MFS"/>
    <property type="match status" value="1"/>
</dbReference>
<dbReference type="PANTHER" id="PTHR48021">
    <property type="match status" value="1"/>
</dbReference>
<dbReference type="InterPro" id="IPR050549">
    <property type="entry name" value="MFS_Trehalose_Transporter"/>
</dbReference>
<dbReference type="GO" id="GO:0022857">
    <property type="term" value="F:transmembrane transporter activity"/>
    <property type="evidence" value="ECO:0007669"/>
    <property type="project" value="InterPro"/>
</dbReference>
<evidence type="ECO:0000256" key="4">
    <source>
        <dbReference type="ARBA" id="ARBA00023136"/>
    </source>
</evidence>
<dbReference type="PANTHER" id="PTHR48021:SF1">
    <property type="entry name" value="GH07001P-RELATED"/>
    <property type="match status" value="1"/>
</dbReference>
<feature type="transmembrane region" description="Helical" evidence="5">
    <location>
        <begin position="139"/>
        <end position="161"/>
    </location>
</feature>
<feature type="transmembrane region" description="Helical" evidence="5">
    <location>
        <begin position="53"/>
        <end position="74"/>
    </location>
</feature>
<evidence type="ECO:0000313" key="8">
    <source>
        <dbReference type="Proteomes" id="UP000691718"/>
    </source>
</evidence>
<evidence type="ECO:0000256" key="5">
    <source>
        <dbReference type="SAM" id="Phobius"/>
    </source>
</evidence>
<keyword evidence="2 5" id="KW-0812">Transmembrane</keyword>
<dbReference type="PROSITE" id="PS00216">
    <property type="entry name" value="SUGAR_TRANSPORT_1"/>
    <property type="match status" value="1"/>
</dbReference>
<dbReference type="InterPro" id="IPR005829">
    <property type="entry name" value="Sugar_transporter_CS"/>
</dbReference>
<dbReference type="GO" id="GO:0016020">
    <property type="term" value="C:membrane"/>
    <property type="evidence" value="ECO:0007669"/>
    <property type="project" value="UniProtKB-SubCell"/>
</dbReference>
<feature type="transmembrane region" description="Helical" evidence="5">
    <location>
        <begin position="410"/>
        <end position="437"/>
    </location>
</feature>
<keyword evidence="4 5" id="KW-0472">Membrane</keyword>
<reference evidence="7" key="1">
    <citation type="submission" date="2021-04" db="EMBL/GenBank/DDBJ databases">
        <authorList>
            <person name="Tunstrom K."/>
        </authorList>
    </citation>
    <scope>NUCLEOTIDE SEQUENCE</scope>
</reference>
<dbReference type="OrthoDB" id="4142200at2759"/>
<dbReference type="EMBL" id="CAJQZP010000280">
    <property type="protein sequence ID" value="CAG4952186.1"/>
    <property type="molecule type" value="Genomic_DNA"/>
</dbReference>
<evidence type="ECO:0000313" key="7">
    <source>
        <dbReference type="EMBL" id="CAG4952186.1"/>
    </source>
</evidence>